<feature type="compositionally biased region" description="Basic and acidic residues" evidence="1">
    <location>
        <begin position="226"/>
        <end position="237"/>
    </location>
</feature>
<dbReference type="Pfam" id="PF13830">
    <property type="entry name" value="DUF4192"/>
    <property type="match status" value="1"/>
</dbReference>
<evidence type="ECO:0000313" key="2">
    <source>
        <dbReference type="EMBL" id="QIS23677.1"/>
    </source>
</evidence>
<proteinExistence type="predicted"/>
<organism evidence="2 3">
    <name type="scientific">Nocardia terpenica</name>
    <dbReference type="NCBI Taxonomy" id="455432"/>
    <lineage>
        <taxon>Bacteria</taxon>
        <taxon>Bacillati</taxon>
        <taxon>Actinomycetota</taxon>
        <taxon>Actinomycetes</taxon>
        <taxon>Mycobacteriales</taxon>
        <taxon>Nocardiaceae</taxon>
        <taxon>Nocardia</taxon>
    </lineage>
</organism>
<evidence type="ECO:0000313" key="3">
    <source>
        <dbReference type="Proteomes" id="UP000500953"/>
    </source>
</evidence>
<name>A0A6G9ZEA0_9NOCA</name>
<protein>
    <submittedName>
        <fullName evidence="2">DUF4192 family protein</fullName>
    </submittedName>
</protein>
<dbReference type="InterPro" id="IPR025447">
    <property type="entry name" value="DUF4192"/>
</dbReference>
<reference evidence="2 3" key="1">
    <citation type="journal article" date="2019" name="ACS Chem. Biol.">
        <title>Identification and Mobilization of a Cryptic Antibiotic Biosynthesis Gene Locus from a Human-Pathogenic Nocardia Isolate.</title>
        <authorList>
            <person name="Herisse M."/>
            <person name="Ishida K."/>
            <person name="Porter J.L."/>
            <person name="Howden B."/>
            <person name="Hertweck C."/>
            <person name="Stinear T.P."/>
            <person name="Pidot S.J."/>
        </authorList>
    </citation>
    <scope>NUCLEOTIDE SEQUENCE [LARGE SCALE GENOMIC DNA]</scope>
    <source>
        <strain evidence="2 3">AUSMDU00012715</strain>
    </source>
</reference>
<gene>
    <name evidence="2" type="ORF">F6W96_40795</name>
</gene>
<dbReference type="RefSeq" id="WP_167490995.1">
    <property type="nucleotide sequence ID" value="NZ_CP046173.1"/>
</dbReference>
<accession>A0A6G9ZEA0</accession>
<feature type="region of interest" description="Disordered" evidence="1">
    <location>
        <begin position="218"/>
        <end position="263"/>
    </location>
</feature>
<evidence type="ECO:0000256" key="1">
    <source>
        <dbReference type="SAM" id="MobiDB-lite"/>
    </source>
</evidence>
<dbReference type="EMBL" id="CP046173">
    <property type="protein sequence ID" value="QIS23677.1"/>
    <property type="molecule type" value="Genomic_DNA"/>
</dbReference>
<sequence>MSVYGRVATMAEIDFRVMAPGEFVASLGVEVSPPPGALDFHNLLIVALIQATTGKLAATSITFLDEIIVPPQVSASALISRFVGDELLARIVCVAEDTDIVARGQEWASVFESVLEHGDIRVIDQIYTPRIAGGSPWRDLNDSDRNGTLPEPTETPLALTMLANGELIGSERRAVRALFTPIDRVDLIPAFIAASDNPEYIKETLTEIRETIARYADPHNTIGGKNAKERRAEKNRSAPDGNTADQPTHDDTEDADTPPVTSDADTEFARATILDSTADGLAAATGAIISDDQARDALIGIGLVDVPAAIKVYTHVANQLPGSPRAQLLAIVGILYHLHNQPGYAREAVLASLGAAQEAKIMPPVVTRTFLLGHEFDIDENETARRWASMGSTAARMLGIFTPEYNPYTDD</sequence>
<dbReference type="Proteomes" id="UP000500953">
    <property type="component" value="Chromosome"/>
</dbReference>
<dbReference type="AlphaFoldDB" id="A0A6G9ZEA0"/>